<evidence type="ECO:0008006" key="3">
    <source>
        <dbReference type="Google" id="ProtNLM"/>
    </source>
</evidence>
<organism evidence="1 2">
    <name type="scientific">Ureibacillus aquaedulcis</name>
    <dbReference type="NCBI Taxonomy" id="3058421"/>
    <lineage>
        <taxon>Bacteria</taxon>
        <taxon>Bacillati</taxon>
        <taxon>Bacillota</taxon>
        <taxon>Bacilli</taxon>
        <taxon>Bacillales</taxon>
        <taxon>Caryophanaceae</taxon>
        <taxon>Ureibacillus</taxon>
    </lineage>
</organism>
<dbReference type="EMBL" id="JAUHTQ010000013">
    <property type="protein sequence ID" value="MDN4494908.1"/>
    <property type="molecule type" value="Genomic_DNA"/>
</dbReference>
<sequence length="49" mass="5647">MTNQEFALIAAEKARRIKTLYAKIILMLELAKKLQRLKGILYGKKTNLV</sequence>
<proteinExistence type="predicted"/>
<name>A0ABT8GU10_9BACL</name>
<comment type="caution">
    <text evidence="1">The sequence shown here is derived from an EMBL/GenBank/DDBJ whole genome shotgun (WGS) entry which is preliminary data.</text>
</comment>
<reference evidence="1" key="1">
    <citation type="submission" date="2023-07" db="EMBL/GenBank/DDBJ databases">
        <title>Ureibacillus sp. isolated from freshwater well.</title>
        <authorList>
            <person name="Kirdat K."/>
            <person name="Bhatt A."/>
            <person name="Teware R."/>
            <person name="Bhavsar Y."/>
            <person name="Yadav A."/>
        </authorList>
    </citation>
    <scope>NUCLEOTIDE SEQUENCE</scope>
    <source>
        <strain evidence="1">BA0131</strain>
    </source>
</reference>
<protein>
    <recommendedName>
        <fullName evidence="3">Transposase</fullName>
    </recommendedName>
</protein>
<keyword evidence="2" id="KW-1185">Reference proteome</keyword>
<dbReference type="RefSeq" id="WP_301139226.1">
    <property type="nucleotide sequence ID" value="NZ_JAUHTQ010000013.1"/>
</dbReference>
<accession>A0ABT8GU10</accession>
<gene>
    <name evidence="1" type="ORF">QYB95_15240</name>
</gene>
<evidence type="ECO:0000313" key="1">
    <source>
        <dbReference type="EMBL" id="MDN4494908.1"/>
    </source>
</evidence>
<evidence type="ECO:0000313" key="2">
    <source>
        <dbReference type="Proteomes" id="UP001172743"/>
    </source>
</evidence>
<dbReference type="Proteomes" id="UP001172743">
    <property type="component" value="Unassembled WGS sequence"/>
</dbReference>